<evidence type="ECO:0000313" key="2">
    <source>
        <dbReference type="EMBL" id="CAB5221705.1"/>
    </source>
</evidence>
<reference evidence="2" key="1">
    <citation type="submission" date="2020-05" db="EMBL/GenBank/DDBJ databases">
        <authorList>
            <person name="Chiriac C."/>
            <person name="Salcher M."/>
            <person name="Ghai R."/>
            <person name="Kavagutti S V."/>
        </authorList>
    </citation>
    <scope>NUCLEOTIDE SEQUENCE</scope>
</reference>
<accession>A0A6J7WXT9</accession>
<dbReference type="EMBL" id="LR798294">
    <property type="protein sequence ID" value="CAB5221705.1"/>
    <property type="molecule type" value="Genomic_DNA"/>
</dbReference>
<gene>
    <name evidence="2" type="ORF">UFOVP242_33</name>
</gene>
<organism evidence="2">
    <name type="scientific">uncultured Caudovirales phage</name>
    <dbReference type="NCBI Taxonomy" id="2100421"/>
    <lineage>
        <taxon>Viruses</taxon>
        <taxon>Duplodnaviria</taxon>
        <taxon>Heunggongvirae</taxon>
        <taxon>Uroviricota</taxon>
        <taxon>Caudoviricetes</taxon>
        <taxon>Peduoviridae</taxon>
        <taxon>Maltschvirus</taxon>
        <taxon>Maltschvirus maltsch</taxon>
    </lineage>
</organism>
<evidence type="ECO:0000256" key="1">
    <source>
        <dbReference type="SAM" id="MobiDB-lite"/>
    </source>
</evidence>
<protein>
    <submittedName>
        <fullName evidence="2">Uncharacterized protein</fullName>
    </submittedName>
</protein>
<name>A0A6J7WXT9_9CAUD</name>
<feature type="region of interest" description="Disordered" evidence="1">
    <location>
        <begin position="96"/>
        <end position="120"/>
    </location>
</feature>
<proteinExistence type="predicted"/>
<sequence length="202" mass="24474">MKVYLSKYRYHWISPYKILEAVFFWREIEYDEPIIEKWSDRLAPVSKGIEKFLDFVHPKIDYVKIDNWDTWSMDYTLSHIIVPMLKQLKETKHGAPFVDDEDVPEELKSTSAPPKEDEHDVDGNHFKRWDWILDEMIWAFEQNLDTNSEEKFFDHAEWDEKEKDINKNLHKIKIDREGLDAHQSRKSNGFRLFGKYYQGLWD</sequence>